<proteinExistence type="predicted"/>
<keyword evidence="2" id="KW-1185">Reference proteome</keyword>
<comment type="caution">
    <text evidence="1">The sequence shown here is derived from an EMBL/GenBank/DDBJ whole genome shotgun (WGS) entry which is preliminary data.</text>
</comment>
<protein>
    <submittedName>
        <fullName evidence="1">Uncharacterized protein</fullName>
    </submittedName>
</protein>
<sequence length="72" mass="7595">MLGYKRSMLTTRRRRRVKRRLTKNGQKGGILPLAALIPALIAGGKALGLSALGGAASVGAKKGLDALLKEKR</sequence>
<evidence type="ECO:0000313" key="2">
    <source>
        <dbReference type="Proteomes" id="UP000275408"/>
    </source>
</evidence>
<name>A0A3M6U9T9_POCDA</name>
<organism evidence="1 2">
    <name type="scientific">Pocillopora damicornis</name>
    <name type="common">Cauliflower coral</name>
    <name type="synonym">Millepora damicornis</name>
    <dbReference type="NCBI Taxonomy" id="46731"/>
    <lineage>
        <taxon>Eukaryota</taxon>
        <taxon>Metazoa</taxon>
        <taxon>Cnidaria</taxon>
        <taxon>Anthozoa</taxon>
        <taxon>Hexacorallia</taxon>
        <taxon>Scleractinia</taxon>
        <taxon>Astrocoeniina</taxon>
        <taxon>Pocilloporidae</taxon>
        <taxon>Pocillopora</taxon>
    </lineage>
</organism>
<dbReference type="Proteomes" id="UP000275408">
    <property type="component" value="Unassembled WGS sequence"/>
</dbReference>
<reference evidence="1 2" key="1">
    <citation type="journal article" date="2018" name="Sci. Rep.">
        <title>Comparative analysis of the Pocillopora damicornis genome highlights role of immune system in coral evolution.</title>
        <authorList>
            <person name="Cunning R."/>
            <person name="Bay R.A."/>
            <person name="Gillette P."/>
            <person name="Baker A.C."/>
            <person name="Traylor-Knowles N."/>
        </authorList>
    </citation>
    <scope>NUCLEOTIDE SEQUENCE [LARGE SCALE GENOMIC DNA]</scope>
    <source>
        <strain evidence="1">RSMAS</strain>
        <tissue evidence="1">Whole animal</tissue>
    </source>
</reference>
<accession>A0A3M6U9T9</accession>
<evidence type="ECO:0000313" key="1">
    <source>
        <dbReference type="EMBL" id="RMX50423.1"/>
    </source>
</evidence>
<dbReference type="AlphaFoldDB" id="A0A3M6U9T9"/>
<dbReference type="EMBL" id="RCHS01001964">
    <property type="protein sequence ID" value="RMX50423.1"/>
    <property type="molecule type" value="Genomic_DNA"/>
</dbReference>
<gene>
    <name evidence="1" type="ORF">pdam_00025858</name>
</gene>